<proteinExistence type="predicted"/>
<comment type="caution">
    <text evidence="1">The sequence shown here is derived from an EMBL/GenBank/DDBJ whole genome shotgun (WGS) entry which is preliminary data.</text>
</comment>
<dbReference type="RefSeq" id="WP_094801407.1">
    <property type="nucleotide sequence ID" value="NZ_NEVN01000010.1"/>
</dbReference>
<dbReference type="OrthoDB" id="8664245at2"/>
<dbReference type="EMBL" id="NEVP01000009">
    <property type="protein sequence ID" value="OZI48992.1"/>
    <property type="molecule type" value="Genomic_DNA"/>
</dbReference>
<organism evidence="1 2">
    <name type="scientific">Bordetella genomosp. 5</name>
    <dbReference type="NCBI Taxonomy" id="1395608"/>
    <lineage>
        <taxon>Bacteria</taxon>
        <taxon>Pseudomonadati</taxon>
        <taxon>Pseudomonadota</taxon>
        <taxon>Betaproteobacteria</taxon>
        <taxon>Burkholderiales</taxon>
        <taxon>Alcaligenaceae</taxon>
        <taxon>Bordetella</taxon>
    </lineage>
</organism>
<gene>
    <name evidence="1" type="ORF">CAL25_15325</name>
</gene>
<dbReference type="AlphaFoldDB" id="A0A261TIG8"/>
<keyword evidence="2" id="KW-1185">Reference proteome</keyword>
<sequence length="139" mass="15533">MEHIETPLGTLAVSTDEEGQLYAQATWQQGEREVFYTIMLDAQHQLTAEPTFVLERLARLDEFTQAATRHLQEALGTPEEVGHNGLLLWGEELTFWGGTSWSILFAEGAFPICQPYGVLANFEGDQLVNFDDLSDAEEA</sequence>
<protein>
    <submittedName>
        <fullName evidence="1">Uncharacterized protein</fullName>
    </submittedName>
</protein>
<accession>A0A261TIG8</accession>
<evidence type="ECO:0000313" key="2">
    <source>
        <dbReference type="Proteomes" id="UP000216913"/>
    </source>
</evidence>
<name>A0A261TIG8_9BORD</name>
<reference evidence="1 2" key="1">
    <citation type="submission" date="2017-05" db="EMBL/GenBank/DDBJ databases">
        <title>Complete and WGS of Bordetella genogroups.</title>
        <authorList>
            <person name="Spilker T."/>
            <person name="LiPuma J."/>
        </authorList>
    </citation>
    <scope>NUCLEOTIDE SEQUENCE [LARGE SCALE GENOMIC DNA]</scope>
    <source>
        <strain evidence="1 2">AU10456</strain>
    </source>
</reference>
<evidence type="ECO:0000313" key="1">
    <source>
        <dbReference type="EMBL" id="OZI48992.1"/>
    </source>
</evidence>
<dbReference type="Proteomes" id="UP000216913">
    <property type="component" value="Unassembled WGS sequence"/>
</dbReference>